<dbReference type="OrthoDB" id="10007829at2759"/>
<proteinExistence type="predicted"/>
<dbReference type="Proteomes" id="UP000663864">
    <property type="component" value="Unassembled WGS sequence"/>
</dbReference>
<evidence type="ECO:0000313" key="3">
    <source>
        <dbReference type="EMBL" id="CAF0981809.1"/>
    </source>
</evidence>
<feature type="region of interest" description="Disordered" evidence="1">
    <location>
        <begin position="106"/>
        <end position="140"/>
    </location>
</feature>
<gene>
    <name evidence="5" type="ORF">JBS370_LOCUS2894</name>
    <name evidence="6" type="ORF">OTI717_LOCUS31200</name>
    <name evidence="4" type="ORF">RFH988_LOCUS36009</name>
    <name evidence="3" type="ORF">ZHD862_LOCUS11543</name>
</gene>
<evidence type="ECO:0000313" key="6">
    <source>
        <dbReference type="EMBL" id="CAF4042434.1"/>
    </source>
</evidence>
<evidence type="ECO:0000313" key="7">
    <source>
        <dbReference type="Proteomes" id="UP000663882"/>
    </source>
</evidence>
<dbReference type="Proteomes" id="UP000663882">
    <property type="component" value="Unassembled WGS sequence"/>
</dbReference>
<evidence type="ECO:0000313" key="5">
    <source>
        <dbReference type="EMBL" id="CAF3582772.1"/>
    </source>
</evidence>
<accession>A0A815N5F0</accession>
<dbReference type="EMBL" id="CAJOAX010008793">
    <property type="protein sequence ID" value="CAF4042434.1"/>
    <property type="molecule type" value="Genomic_DNA"/>
</dbReference>
<name>A0A815N5F0_9BILA</name>
<dbReference type="EMBL" id="CAJNOO010005867">
    <property type="protein sequence ID" value="CAF1432718.1"/>
    <property type="molecule type" value="Genomic_DNA"/>
</dbReference>
<evidence type="ECO:0000313" key="4">
    <source>
        <dbReference type="EMBL" id="CAF1432718.1"/>
    </source>
</evidence>
<dbReference type="Proteomes" id="UP000663823">
    <property type="component" value="Unassembled WGS sequence"/>
</dbReference>
<feature type="transmembrane region" description="Helical" evidence="2">
    <location>
        <begin position="149"/>
        <end position="167"/>
    </location>
</feature>
<keyword evidence="2" id="KW-0812">Transmembrane</keyword>
<evidence type="ECO:0000256" key="2">
    <source>
        <dbReference type="SAM" id="Phobius"/>
    </source>
</evidence>
<reference evidence="4" key="1">
    <citation type="submission" date="2021-02" db="EMBL/GenBank/DDBJ databases">
        <authorList>
            <person name="Nowell W R."/>
        </authorList>
    </citation>
    <scope>NUCLEOTIDE SEQUENCE</scope>
</reference>
<feature type="compositionally biased region" description="Acidic residues" evidence="1">
    <location>
        <begin position="106"/>
        <end position="117"/>
    </location>
</feature>
<sequence>MESPYVYYCVFTYDTRGGEETRTTYGNGCSWSDLCIKFDREGPPCPASNVIHFKTISRLGPKLFAVSFDTFKVFYHANGQWHQYQSARNVRLFSLQDLMKFLINDDDDTDEDLSQEDNDGKDRDEDEPSRQANDSHTQNDSRHHINQAILYYCLFWILPIVHLHTYYSTTTIYSLTNRHLFME</sequence>
<dbReference type="AlphaFoldDB" id="A0A815N5F0"/>
<organism evidence="4 7">
    <name type="scientific">Rotaria sordida</name>
    <dbReference type="NCBI Taxonomy" id="392033"/>
    <lineage>
        <taxon>Eukaryota</taxon>
        <taxon>Metazoa</taxon>
        <taxon>Spiralia</taxon>
        <taxon>Gnathifera</taxon>
        <taxon>Rotifera</taxon>
        <taxon>Eurotatoria</taxon>
        <taxon>Bdelloidea</taxon>
        <taxon>Philodinida</taxon>
        <taxon>Philodinidae</taxon>
        <taxon>Rotaria</taxon>
    </lineage>
</organism>
<keyword evidence="2" id="KW-0472">Membrane</keyword>
<evidence type="ECO:0000256" key="1">
    <source>
        <dbReference type="SAM" id="MobiDB-lite"/>
    </source>
</evidence>
<dbReference type="EMBL" id="CAJNOT010000437">
    <property type="protein sequence ID" value="CAF0981809.1"/>
    <property type="molecule type" value="Genomic_DNA"/>
</dbReference>
<keyword evidence="2" id="KW-1133">Transmembrane helix</keyword>
<protein>
    <submittedName>
        <fullName evidence="4">Uncharacterized protein</fullName>
    </submittedName>
</protein>
<dbReference type="EMBL" id="CAJOBD010000119">
    <property type="protein sequence ID" value="CAF3582772.1"/>
    <property type="molecule type" value="Genomic_DNA"/>
</dbReference>
<dbReference type="Proteomes" id="UP000663836">
    <property type="component" value="Unassembled WGS sequence"/>
</dbReference>
<comment type="caution">
    <text evidence="4">The sequence shown here is derived from an EMBL/GenBank/DDBJ whole genome shotgun (WGS) entry which is preliminary data.</text>
</comment>